<dbReference type="SUPFAM" id="SSF53383">
    <property type="entry name" value="PLP-dependent transferases"/>
    <property type="match status" value="1"/>
</dbReference>
<dbReference type="InterPro" id="IPR049315">
    <property type="entry name" value="GDC-P_N"/>
</dbReference>
<dbReference type="PANTHER" id="PTHR42806:SF1">
    <property type="entry name" value="GLYCINE DEHYDROGENASE (DECARBOXYLATING)"/>
    <property type="match status" value="1"/>
</dbReference>
<feature type="domain" description="Glycine cleavage system P-protein N-terminal" evidence="5">
    <location>
        <begin position="3"/>
        <end position="441"/>
    </location>
</feature>
<dbReference type="FunFam" id="3.40.640.10:FF:000113">
    <property type="entry name" value="Probable glycine dehydrogenase (decarboxylating) subunit 1"/>
    <property type="match status" value="1"/>
</dbReference>
<dbReference type="Gene3D" id="3.40.640.10">
    <property type="entry name" value="Type I PLP-dependent aspartate aminotransferase-like (Major domain)"/>
    <property type="match status" value="1"/>
</dbReference>
<dbReference type="InterPro" id="IPR015422">
    <property type="entry name" value="PyrdxlP-dep_Trfase_small"/>
</dbReference>
<gene>
    <name evidence="4" type="primary">gcvPA</name>
    <name evidence="6" type="ORF">DEX24_07935</name>
</gene>
<dbReference type="Proteomes" id="UP000245938">
    <property type="component" value="Unassembled WGS sequence"/>
</dbReference>
<sequence>MKHRYLPMTEQDQKDMLDVIGVSSIDDLFADIPEKVRFKGEYQIKAAKSESALLKELSTLAKKNANHDEYTSFLGAGVYDHYKPIVVDHVISRSEFYTAYTPYQPEISQGELQAIFEYQTMIAELTGMDLANSSMYDGGTALAEAGMLAAGHTRRKKILVSEAVHPISKDVVTTYAYGQSIEVISVPMKDGVTDLEALQALIDEDTAAVMVQYPNFYGQIEDVAKISDMVHAVKGLSIVSSNPLALAILTPPGKQGADITVGDAQPFGISEAFGGPHCGYFATTTKLMRKIPGRIVGETVDQEGRRGYVLTLQAREQHIRREKATSNICSNQALNALAASVAMTALGKKGVQEMATQNIMKTHYAKQAFEKAGYTVTYQGSHFNEIVVDTTIDVTLLNKELFKQGMIGGLDLAAYNADLANHSLICVTEQRSKEEIDALITATSAIVEEMGAHHA</sequence>
<evidence type="ECO:0000313" key="7">
    <source>
        <dbReference type="Proteomes" id="UP000245938"/>
    </source>
</evidence>
<dbReference type="PIRSF" id="PIRSF006815">
    <property type="entry name" value="GcvPA"/>
    <property type="match status" value="1"/>
</dbReference>
<dbReference type="InterPro" id="IPR015424">
    <property type="entry name" value="PyrdxlP-dep_Trfase"/>
</dbReference>
<comment type="function">
    <text evidence="1 4">The glycine cleavage system catalyzes the degradation of glycine. The P protein binds the alpha-amino group of glycine through its pyridoxal phosphate cofactor; CO(2) is released and the remaining methylamine moiety is then transferred to the lipoamide cofactor of the H protein.</text>
</comment>
<name>A0A2U3ALV9_9BACL</name>
<dbReference type="Gene3D" id="3.90.1150.10">
    <property type="entry name" value="Aspartate Aminotransferase, domain 1"/>
    <property type="match status" value="1"/>
</dbReference>
<reference evidence="6 7" key="1">
    <citation type="submission" date="2018-05" db="EMBL/GenBank/DDBJ databases">
        <title>Kurthia sibirica genome sequence.</title>
        <authorList>
            <person name="Maclea K.S."/>
            <person name="Goen A.E."/>
        </authorList>
    </citation>
    <scope>NUCLEOTIDE SEQUENCE [LARGE SCALE GENOMIC DNA]</scope>
    <source>
        <strain evidence="6 7">ATCC 49154</strain>
    </source>
</reference>
<dbReference type="HAMAP" id="MF_00712">
    <property type="entry name" value="GcvPA"/>
    <property type="match status" value="1"/>
</dbReference>
<comment type="subunit">
    <text evidence="4">The glycine cleavage system is composed of four proteins: P, T, L and H. In this organism, the P 'protein' is a heterodimer of two subunits.</text>
</comment>
<comment type="catalytic activity">
    <reaction evidence="3 4">
        <text>N(6)-[(R)-lipoyl]-L-lysyl-[glycine-cleavage complex H protein] + glycine + H(+) = N(6)-[(R)-S(8)-aminomethyldihydrolipoyl]-L-lysyl-[glycine-cleavage complex H protein] + CO2</text>
        <dbReference type="Rhea" id="RHEA:24304"/>
        <dbReference type="Rhea" id="RHEA-COMP:10494"/>
        <dbReference type="Rhea" id="RHEA-COMP:10495"/>
        <dbReference type="ChEBI" id="CHEBI:15378"/>
        <dbReference type="ChEBI" id="CHEBI:16526"/>
        <dbReference type="ChEBI" id="CHEBI:57305"/>
        <dbReference type="ChEBI" id="CHEBI:83099"/>
        <dbReference type="ChEBI" id="CHEBI:83143"/>
        <dbReference type="EC" id="1.4.4.2"/>
    </reaction>
</comment>
<keyword evidence="7" id="KW-1185">Reference proteome</keyword>
<dbReference type="GO" id="GO:0004375">
    <property type="term" value="F:glycine dehydrogenase (decarboxylating) activity"/>
    <property type="evidence" value="ECO:0007669"/>
    <property type="project" value="UniProtKB-EC"/>
</dbReference>
<evidence type="ECO:0000256" key="4">
    <source>
        <dbReference type="HAMAP-Rule" id="MF_00712"/>
    </source>
</evidence>
<evidence type="ECO:0000256" key="2">
    <source>
        <dbReference type="ARBA" id="ARBA00023002"/>
    </source>
</evidence>
<comment type="similarity">
    <text evidence="4">Belongs to the GcvP family. N-terminal subunit subfamily.</text>
</comment>
<dbReference type="NCBIfam" id="NF001696">
    <property type="entry name" value="PRK00451.1"/>
    <property type="match status" value="1"/>
</dbReference>
<dbReference type="EMBL" id="QFVR01000008">
    <property type="protein sequence ID" value="PWI25528.1"/>
    <property type="molecule type" value="Genomic_DNA"/>
</dbReference>
<dbReference type="InterPro" id="IPR020581">
    <property type="entry name" value="GDC_P"/>
</dbReference>
<accession>A0A2U3ALV9</accession>
<comment type="caution">
    <text evidence="6">The sequence shown here is derived from an EMBL/GenBank/DDBJ whole genome shotgun (WGS) entry which is preliminary data.</text>
</comment>
<dbReference type="InterPro" id="IPR015421">
    <property type="entry name" value="PyrdxlP-dep_Trfase_major"/>
</dbReference>
<dbReference type="RefSeq" id="WP_109305887.1">
    <property type="nucleotide sequence ID" value="NZ_BJUF01000017.1"/>
</dbReference>
<evidence type="ECO:0000313" key="6">
    <source>
        <dbReference type="EMBL" id="PWI25528.1"/>
    </source>
</evidence>
<dbReference type="PANTHER" id="PTHR42806">
    <property type="entry name" value="GLYCINE CLEAVAGE SYSTEM P-PROTEIN"/>
    <property type="match status" value="1"/>
</dbReference>
<dbReference type="InterPro" id="IPR023010">
    <property type="entry name" value="GcvPA"/>
</dbReference>
<dbReference type="OrthoDB" id="9771867at2"/>
<keyword evidence="2 4" id="KW-0560">Oxidoreductase</keyword>
<organism evidence="6 7">
    <name type="scientific">Kurthia sibirica</name>
    <dbReference type="NCBI Taxonomy" id="202750"/>
    <lineage>
        <taxon>Bacteria</taxon>
        <taxon>Bacillati</taxon>
        <taxon>Bacillota</taxon>
        <taxon>Bacilli</taxon>
        <taxon>Bacillales</taxon>
        <taxon>Caryophanaceae</taxon>
        <taxon>Kurthia</taxon>
    </lineage>
</organism>
<proteinExistence type="inferred from homology"/>
<dbReference type="EC" id="1.4.4.2" evidence="4"/>
<dbReference type="Pfam" id="PF02347">
    <property type="entry name" value="GDC-P"/>
    <property type="match status" value="1"/>
</dbReference>
<dbReference type="GO" id="GO:0019464">
    <property type="term" value="P:glycine decarboxylation via glycine cleavage system"/>
    <property type="evidence" value="ECO:0007669"/>
    <property type="project" value="UniProtKB-UniRule"/>
</dbReference>
<dbReference type="GO" id="GO:0009116">
    <property type="term" value="P:nucleoside metabolic process"/>
    <property type="evidence" value="ECO:0007669"/>
    <property type="project" value="InterPro"/>
</dbReference>
<evidence type="ECO:0000259" key="5">
    <source>
        <dbReference type="Pfam" id="PF02347"/>
    </source>
</evidence>
<evidence type="ECO:0000256" key="3">
    <source>
        <dbReference type="ARBA" id="ARBA00049026"/>
    </source>
</evidence>
<evidence type="ECO:0000256" key="1">
    <source>
        <dbReference type="ARBA" id="ARBA00003788"/>
    </source>
</evidence>
<dbReference type="CDD" id="cd00613">
    <property type="entry name" value="GDC-P"/>
    <property type="match status" value="1"/>
</dbReference>
<dbReference type="AlphaFoldDB" id="A0A2U3ALV9"/>
<protein>
    <recommendedName>
        <fullName evidence="4">Probable glycine dehydrogenase (decarboxylating) subunit 1</fullName>
        <ecNumber evidence="4">1.4.4.2</ecNumber>
    </recommendedName>
    <alternativeName>
        <fullName evidence="4">Glycine cleavage system P-protein subunit 1</fullName>
    </alternativeName>
    <alternativeName>
        <fullName evidence="4">Glycine decarboxylase subunit 1</fullName>
    </alternativeName>
    <alternativeName>
        <fullName evidence="4">Glycine dehydrogenase (aminomethyl-transferring) subunit 1</fullName>
    </alternativeName>
</protein>